<reference evidence="9" key="1">
    <citation type="submission" date="2021-01" db="EMBL/GenBank/DDBJ databases">
        <authorList>
            <person name="Zahm M."/>
            <person name="Roques C."/>
            <person name="Cabau C."/>
            <person name="Klopp C."/>
            <person name="Donnadieu C."/>
            <person name="Jouanno E."/>
            <person name="Lampietro C."/>
            <person name="Louis A."/>
            <person name="Herpin A."/>
            <person name="Echchiki A."/>
            <person name="Berthelot C."/>
            <person name="Parey E."/>
            <person name="Roest-Crollius H."/>
            <person name="Braasch I."/>
            <person name="Postlethwait J."/>
            <person name="Bobe J."/>
            <person name="Montfort J."/>
            <person name="Bouchez O."/>
            <person name="Begum T."/>
            <person name="Mejri S."/>
            <person name="Adams A."/>
            <person name="Chen W.-J."/>
            <person name="Guiguen Y."/>
        </authorList>
    </citation>
    <scope>NUCLEOTIDE SEQUENCE</scope>
    <source>
        <strain evidence="9">YG-15Mar2019-1</strain>
        <tissue evidence="9">Brain</tissue>
    </source>
</reference>
<dbReference type="AlphaFoldDB" id="A0A9D3Q918"/>
<evidence type="ECO:0000256" key="3">
    <source>
        <dbReference type="ARBA" id="ARBA00022679"/>
    </source>
</evidence>
<keyword evidence="6 8" id="KW-0067">ATP-binding</keyword>
<evidence type="ECO:0000313" key="9">
    <source>
        <dbReference type="EMBL" id="KAG7481132.1"/>
    </source>
</evidence>
<dbReference type="EMBL" id="JAFDVH010000004">
    <property type="protein sequence ID" value="KAG7481132.1"/>
    <property type="molecule type" value="Genomic_DNA"/>
</dbReference>
<dbReference type="InterPro" id="IPR006001">
    <property type="entry name" value="Therm_gnt_kin"/>
</dbReference>
<evidence type="ECO:0000256" key="2">
    <source>
        <dbReference type="ARBA" id="ARBA00008420"/>
    </source>
</evidence>
<keyword evidence="5 8" id="KW-0418">Kinase</keyword>
<dbReference type="SUPFAM" id="SSF52540">
    <property type="entry name" value="P-loop containing nucleoside triphosphate hydrolases"/>
    <property type="match status" value="1"/>
</dbReference>
<evidence type="ECO:0000256" key="1">
    <source>
        <dbReference type="ARBA" id="ARBA00004875"/>
    </source>
</evidence>
<comment type="caution">
    <text evidence="9">The sequence shown here is derived from an EMBL/GenBank/DDBJ whole genome shotgun (WGS) entry which is preliminary data.</text>
</comment>
<dbReference type="GO" id="GO:0005524">
    <property type="term" value="F:ATP binding"/>
    <property type="evidence" value="ECO:0007669"/>
    <property type="project" value="UniProtKB-KW"/>
</dbReference>
<dbReference type="Gene3D" id="3.40.50.300">
    <property type="entry name" value="P-loop containing nucleotide triphosphate hydrolases"/>
    <property type="match status" value="1"/>
</dbReference>
<dbReference type="PANTHER" id="PTHR43442:SF3">
    <property type="entry name" value="GLUCONOKINASE-RELATED"/>
    <property type="match status" value="1"/>
</dbReference>
<evidence type="ECO:0000256" key="7">
    <source>
        <dbReference type="ARBA" id="ARBA00048090"/>
    </source>
</evidence>
<dbReference type="OrthoDB" id="275177at2759"/>
<evidence type="ECO:0000313" key="10">
    <source>
        <dbReference type="Proteomes" id="UP001046870"/>
    </source>
</evidence>
<dbReference type="PANTHER" id="PTHR43442">
    <property type="entry name" value="GLUCONOKINASE-RELATED"/>
    <property type="match status" value="1"/>
</dbReference>
<organism evidence="9 10">
    <name type="scientific">Megalops atlanticus</name>
    <name type="common">Tarpon</name>
    <name type="synonym">Clupea gigantea</name>
    <dbReference type="NCBI Taxonomy" id="7932"/>
    <lineage>
        <taxon>Eukaryota</taxon>
        <taxon>Metazoa</taxon>
        <taxon>Chordata</taxon>
        <taxon>Craniata</taxon>
        <taxon>Vertebrata</taxon>
        <taxon>Euteleostomi</taxon>
        <taxon>Actinopterygii</taxon>
        <taxon>Neopterygii</taxon>
        <taxon>Teleostei</taxon>
        <taxon>Elopiformes</taxon>
        <taxon>Megalopidae</taxon>
        <taxon>Megalops</taxon>
    </lineage>
</organism>
<gene>
    <name evidence="9" type="ORF">MATL_G00063480</name>
</gene>
<dbReference type="EC" id="2.7.1.12" evidence="8"/>
<comment type="pathway">
    <text evidence="1 8">Carbohydrate acid metabolism; D-gluconate degradation.</text>
</comment>
<keyword evidence="3 8" id="KW-0808">Transferase</keyword>
<dbReference type="GO" id="GO:0005975">
    <property type="term" value="P:carbohydrate metabolic process"/>
    <property type="evidence" value="ECO:0007669"/>
    <property type="project" value="InterPro"/>
</dbReference>
<dbReference type="NCBIfam" id="TIGR01313">
    <property type="entry name" value="therm_gnt_kin"/>
    <property type="match status" value="1"/>
</dbReference>
<evidence type="ECO:0000256" key="6">
    <source>
        <dbReference type="ARBA" id="ARBA00022840"/>
    </source>
</evidence>
<comment type="similarity">
    <text evidence="2 8">Belongs to the gluconokinase GntK/GntV family.</text>
</comment>
<dbReference type="CDD" id="cd02021">
    <property type="entry name" value="GntK"/>
    <property type="match status" value="1"/>
</dbReference>
<name>A0A9D3Q918_MEGAT</name>
<comment type="catalytic activity">
    <reaction evidence="7 8">
        <text>D-gluconate + ATP = 6-phospho-D-gluconate + ADP + H(+)</text>
        <dbReference type="Rhea" id="RHEA:19433"/>
        <dbReference type="ChEBI" id="CHEBI:15378"/>
        <dbReference type="ChEBI" id="CHEBI:18391"/>
        <dbReference type="ChEBI" id="CHEBI:30616"/>
        <dbReference type="ChEBI" id="CHEBI:58759"/>
        <dbReference type="ChEBI" id="CHEBI:456216"/>
        <dbReference type="EC" id="2.7.1.12"/>
    </reaction>
</comment>
<dbReference type="GO" id="GO:0046316">
    <property type="term" value="F:gluconokinase activity"/>
    <property type="evidence" value="ECO:0007669"/>
    <property type="project" value="UniProtKB-EC"/>
</dbReference>
<dbReference type="InterPro" id="IPR027417">
    <property type="entry name" value="P-loop_NTPase"/>
</dbReference>
<proteinExistence type="inferred from homology"/>
<evidence type="ECO:0000256" key="4">
    <source>
        <dbReference type="ARBA" id="ARBA00022741"/>
    </source>
</evidence>
<dbReference type="Proteomes" id="UP001046870">
    <property type="component" value="Chromosome 4"/>
</dbReference>
<keyword evidence="4 8" id="KW-0547">Nucleotide-binding</keyword>
<evidence type="ECO:0000256" key="5">
    <source>
        <dbReference type="ARBA" id="ARBA00022777"/>
    </source>
</evidence>
<dbReference type="GO" id="GO:0005737">
    <property type="term" value="C:cytoplasm"/>
    <property type="evidence" value="ECO:0007669"/>
    <property type="project" value="TreeGrafter"/>
</dbReference>
<accession>A0A9D3Q918</accession>
<protein>
    <recommendedName>
        <fullName evidence="8">Gluconokinase</fullName>
        <ecNumber evidence="8">2.7.1.12</ecNumber>
    </recommendedName>
</protein>
<dbReference type="FunFam" id="3.40.50.300:FF:000522">
    <property type="entry name" value="Gluconokinase"/>
    <property type="match status" value="1"/>
</dbReference>
<sequence length="181" mass="19858">MILVIMGVSGSGKSTVGSFLSKKLGWPLHEGDDYHSKENVEKMASGVPLTDQDRTPWLLCLHDIIQREMCAGTNAILTCSALKKLYRQLLLFGSRALNPSSASHQPDSVGGVLFAFLQGSYELIHTRMVARKGHFMLASLLQSQFDMLEPPSESENALTVDIQKSVPEIAAEIERALSTQQ</sequence>
<evidence type="ECO:0000256" key="8">
    <source>
        <dbReference type="RuleBase" id="RU363066"/>
    </source>
</evidence>
<keyword evidence="10" id="KW-1185">Reference proteome</keyword>